<sequence length="195" mass="22397">MDMGGNDEDTKATDEHQDDRDIGRQLENEPPHFTITNTVNTGIRMTLKSQLDSPSLSFDNNGTLTENLEFEFSHLARTTPVSERQAQHLVEELPVVIISDVANSVTLAGTGEGYRKGATMDAMYEYYFELLNFYNLYIHFGHHFTGYHMWLLLFMEPELKKCKEEEYQCNVDVCCLTVSGLKKWNNMGVKFMPNH</sequence>
<protein>
    <submittedName>
        <fullName evidence="1">Uncharacterized protein</fullName>
    </submittedName>
</protein>
<accession>A0ACC1TKL6</accession>
<evidence type="ECO:0000313" key="2">
    <source>
        <dbReference type="Proteomes" id="UP001163835"/>
    </source>
</evidence>
<reference evidence="1" key="1">
    <citation type="submission" date="2022-09" db="EMBL/GenBank/DDBJ databases">
        <title>A Global Phylogenomic Analysis of the Shiitake Genus Lentinula.</title>
        <authorList>
            <consortium name="DOE Joint Genome Institute"/>
            <person name="Sierra-Patev S."/>
            <person name="Min B."/>
            <person name="Naranjo-Ortiz M."/>
            <person name="Looney B."/>
            <person name="Konkel Z."/>
            <person name="Slot J.C."/>
            <person name="Sakamoto Y."/>
            <person name="Steenwyk J.L."/>
            <person name="Rokas A."/>
            <person name="Carro J."/>
            <person name="Camarero S."/>
            <person name="Ferreira P."/>
            <person name="Molpeceres G."/>
            <person name="Ruiz-Duenas F.J."/>
            <person name="Serrano A."/>
            <person name="Henrissat B."/>
            <person name="Drula E."/>
            <person name="Hughes K.W."/>
            <person name="Mata J.L."/>
            <person name="Ishikawa N.K."/>
            <person name="Vargas-Isla R."/>
            <person name="Ushijima S."/>
            <person name="Smith C.A."/>
            <person name="Ahrendt S."/>
            <person name="Andreopoulos W."/>
            <person name="He G."/>
            <person name="Labutti K."/>
            <person name="Lipzen A."/>
            <person name="Ng V."/>
            <person name="Riley R."/>
            <person name="Sandor L."/>
            <person name="Barry K."/>
            <person name="Martinez A.T."/>
            <person name="Xiao Y."/>
            <person name="Gibbons J.G."/>
            <person name="Terashima K."/>
            <person name="Grigoriev I.V."/>
            <person name="Hibbett D.S."/>
        </authorList>
    </citation>
    <scope>NUCLEOTIDE SEQUENCE</scope>
    <source>
        <strain evidence="1">TMI1499</strain>
    </source>
</reference>
<dbReference type="EMBL" id="MU795632">
    <property type="protein sequence ID" value="KAJ3805285.1"/>
    <property type="molecule type" value="Genomic_DNA"/>
</dbReference>
<name>A0ACC1TKL6_9AGAR</name>
<comment type="caution">
    <text evidence="1">The sequence shown here is derived from an EMBL/GenBank/DDBJ whole genome shotgun (WGS) entry which is preliminary data.</text>
</comment>
<keyword evidence="2" id="KW-1185">Reference proteome</keyword>
<dbReference type="Proteomes" id="UP001163835">
    <property type="component" value="Unassembled WGS sequence"/>
</dbReference>
<proteinExistence type="predicted"/>
<organism evidence="1 2">
    <name type="scientific">Lentinula aff. lateritia</name>
    <dbReference type="NCBI Taxonomy" id="2804960"/>
    <lineage>
        <taxon>Eukaryota</taxon>
        <taxon>Fungi</taxon>
        <taxon>Dikarya</taxon>
        <taxon>Basidiomycota</taxon>
        <taxon>Agaricomycotina</taxon>
        <taxon>Agaricomycetes</taxon>
        <taxon>Agaricomycetidae</taxon>
        <taxon>Agaricales</taxon>
        <taxon>Marasmiineae</taxon>
        <taxon>Omphalotaceae</taxon>
        <taxon>Lentinula</taxon>
    </lineage>
</organism>
<gene>
    <name evidence="1" type="ORF">F5876DRAFT_69928</name>
</gene>
<evidence type="ECO:0000313" key="1">
    <source>
        <dbReference type="EMBL" id="KAJ3805285.1"/>
    </source>
</evidence>